<dbReference type="GeneID" id="54991107"/>
<evidence type="ECO:0000313" key="2">
    <source>
        <dbReference type="Proteomes" id="UP000247252"/>
    </source>
</evidence>
<proteinExistence type="predicted"/>
<protein>
    <submittedName>
        <fullName evidence="1">Uncharacterized protein</fullName>
    </submittedName>
</protein>
<reference evidence="1 2" key="1">
    <citation type="submission" date="2018-03" db="EMBL/GenBank/DDBJ databases">
        <title>Phage therapy in agriculture - a green tech approach to combat plant pathogenic bacteria.</title>
        <authorList>
            <person name="Carstens A.B."/>
            <person name="Djurhuus A.M."/>
            <person name="Hansen L.H."/>
        </authorList>
    </citation>
    <scope>NUCLEOTIDE SEQUENCE [LARGE SCALE GENOMIC DNA]</scope>
</reference>
<organism evidence="1 2">
    <name type="scientific">Pseudomonas phage Achelous</name>
    <dbReference type="NCBI Taxonomy" id="2163982"/>
    <lineage>
        <taxon>Viruses</taxon>
        <taxon>Duplodnaviria</taxon>
        <taxon>Heunggongvirae</taxon>
        <taxon>Uroviricota</taxon>
        <taxon>Caudoviricetes</taxon>
        <taxon>Autographivirales</taxon>
        <taxon>Autosignataviridae</taxon>
        <taxon>Colwellvirinae</taxon>
        <taxon>Nerthusvirus</taxon>
        <taxon>Nerthusvirus achelous</taxon>
        <taxon>Uliginvirus achelous</taxon>
    </lineage>
</organism>
<sequence length="155" mass="17307">MNTFELRGHLTNLLSGHTTVAELQAIGTDEALEAITISSKNFNEITMTSRDILSAMNSEFVTKVKAGSAAFKLMKHHGMGIDSIIALRGKNIKVRIDWAWSRRGDEYLTILTPLPNGWNGYRLPLAAILQDRDAIKCRKLVKWVLDRADIAKSLN</sequence>
<dbReference type="KEGG" id="vg:54991107"/>
<keyword evidence="2" id="KW-1185">Reference proteome</keyword>
<dbReference type="RefSeq" id="YP_009800606.1">
    <property type="nucleotide sequence ID" value="NC_047956.1"/>
</dbReference>
<name>A0A2S1GMS4_9CAUD</name>
<dbReference type="EMBL" id="MH113814">
    <property type="protein sequence ID" value="AWD90688.1"/>
    <property type="molecule type" value="Genomic_DNA"/>
</dbReference>
<accession>A0A2S1GMS4</accession>
<dbReference type="Proteomes" id="UP000247252">
    <property type="component" value="Segment"/>
</dbReference>
<evidence type="ECO:0000313" key="1">
    <source>
        <dbReference type="EMBL" id="AWD90688.1"/>
    </source>
</evidence>